<gene>
    <name evidence="2" type="ORF">GCM10011578_009560</name>
</gene>
<feature type="compositionally biased region" description="Gly residues" evidence="1">
    <location>
        <begin position="1"/>
        <end position="22"/>
    </location>
</feature>
<sequence length="66" mass="6908">MCGGALRGGHQGGQGEGGGEGPGTKLHGTLRKRELGAPRRNFRGAPMLLGGHRDTPEPKIDFTCVR</sequence>
<evidence type="ECO:0000313" key="3">
    <source>
        <dbReference type="Proteomes" id="UP000653411"/>
    </source>
</evidence>
<evidence type="ECO:0000256" key="1">
    <source>
        <dbReference type="SAM" id="MobiDB-lite"/>
    </source>
</evidence>
<reference evidence="2" key="2">
    <citation type="submission" date="2020-09" db="EMBL/GenBank/DDBJ databases">
        <authorList>
            <person name="Sun Q."/>
            <person name="Zhou Y."/>
        </authorList>
    </citation>
    <scope>NUCLEOTIDE SEQUENCE</scope>
    <source>
        <strain evidence="2">CGMCC 4.7110</strain>
    </source>
</reference>
<dbReference type="EMBL" id="BMML01000002">
    <property type="protein sequence ID" value="GGM91706.1"/>
    <property type="molecule type" value="Genomic_DNA"/>
</dbReference>
<protein>
    <submittedName>
        <fullName evidence="2">Uncharacterized protein</fullName>
    </submittedName>
</protein>
<comment type="caution">
    <text evidence="2">The sequence shown here is derived from an EMBL/GenBank/DDBJ whole genome shotgun (WGS) entry which is preliminary data.</text>
</comment>
<dbReference type="Proteomes" id="UP000653411">
    <property type="component" value="Unassembled WGS sequence"/>
</dbReference>
<evidence type="ECO:0000313" key="2">
    <source>
        <dbReference type="EMBL" id="GGM91706.1"/>
    </source>
</evidence>
<reference evidence="2" key="1">
    <citation type="journal article" date="2014" name="Int. J. Syst. Evol. Microbiol.">
        <title>Complete genome sequence of Corynebacterium casei LMG S-19264T (=DSM 44701T), isolated from a smear-ripened cheese.</title>
        <authorList>
            <consortium name="US DOE Joint Genome Institute (JGI-PGF)"/>
            <person name="Walter F."/>
            <person name="Albersmeier A."/>
            <person name="Kalinowski J."/>
            <person name="Ruckert C."/>
        </authorList>
    </citation>
    <scope>NUCLEOTIDE SEQUENCE</scope>
    <source>
        <strain evidence="2">CGMCC 4.7110</strain>
    </source>
</reference>
<dbReference type="AlphaFoldDB" id="A0A917UHQ6"/>
<feature type="compositionally biased region" description="Basic and acidic residues" evidence="1">
    <location>
        <begin position="51"/>
        <end position="60"/>
    </location>
</feature>
<proteinExistence type="predicted"/>
<organism evidence="2 3">
    <name type="scientific">Streptomyces fuscichromogenes</name>
    <dbReference type="NCBI Taxonomy" id="1324013"/>
    <lineage>
        <taxon>Bacteria</taxon>
        <taxon>Bacillati</taxon>
        <taxon>Actinomycetota</taxon>
        <taxon>Actinomycetes</taxon>
        <taxon>Kitasatosporales</taxon>
        <taxon>Streptomycetaceae</taxon>
        <taxon>Streptomyces</taxon>
    </lineage>
</organism>
<feature type="region of interest" description="Disordered" evidence="1">
    <location>
        <begin position="1"/>
        <end position="66"/>
    </location>
</feature>
<name>A0A917UHQ6_9ACTN</name>
<accession>A0A917UHQ6</accession>
<keyword evidence="3" id="KW-1185">Reference proteome</keyword>